<dbReference type="Pfam" id="PF00249">
    <property type="entry name" value="Myb_DNA-binding"/>
    <property type="match status" value="2"/>
</dbReference>
<feature type="domain" description="Myb-like" evidence="7">
    <location>
        <begin position="96"/>
        <end position="146"/>
    </location>
</feature>
<reference evidence="9 10" key="1">
    <citation type="journal article" date="2023" name="Plants (Basel)">
        <title>Bridging the Gap: Combining Genomics and Transcriptomics Approaches to Understand Stylosanthes scabra, an Orphan Legume from the Brazilian Caatinga.</title>
        <authorList>
            <person name="Ferreira-Neto J.R.C."/>
            <person name="da Silva M.D."/>
            <person name="Binneck E."/>
            <person name="de Melo N.F."/>
            <person name="da Silva R.H."/>
            <person name="de Melo A.L.T.M."/>
            <person name="Pandolfi V."/>
            <person name="Bustamante F.O."/>
            <person name="Brasileiro-Vidal A.C."/>
            <person name="Benko-Iseppon A.M."/>
        </authorList>
    </citation>
    <scope>NUCLEOTIDE SEQUENCE [LARGE SCALE GENOMIC DNA]</scope>
    <source>
        <tissue evidence="9">Leaves</tissue>
    </source>
</reference>
<sequence>MDCFVETILFRMRRMNNENEDEVLANDQSGLQLHDESKEGHGGVVLKKGPWTTSEDAMLVDYVNKHGEGNWNAVQKYSGLLRCGKSCRLRWANHLRPNLKKGAFTAEEERLIAELHAKMGNKWARMAAHLPGRTDNEIKNYWNTRIKRRQRAGLPLYPPEVCVQAMQENQHGRSSGGINGGNKVHHDFVHKSYEIHSAIFDGWNGSQGILPYAPELPDISAYTSMMKGFDSSHYCNFEQLTSPNHKRLRESTTPFIGSGVMSTNWFYPFDQIRDNTADKIAQSFGMQSPFDLGPSPHSSICYSHSLPNGNSSTSKPTYEAVKFELPSLQYPETDVGSWSTSPPPPLLESVDDFIQSPMPLSALDSDCSSPQNSGLLDALLYQARTLSSSKNHCSDKSSNSCAATPCDRALSSTLNKYETDWEDYTDTVSPFGATSMLNEYPAASASANSLDERPTVNSFNDKIVKTENVDQVWSPNSENQGMFAIKITRPDVLLASDWLQQSSECDTKQGSMADDISALCGDDLATDYKHTSTGTSRLSQVWGLGSCARNIMPALCEDSDRD</sequence>
<gene>
    <name evidence="9" type="ORF">PIB30_078742</name>
</gene>
<protein>
    <submittedName>
        <fullName evidence="9">Uncharacterized protein</fullName>
    </submittedName>
</protein>
<dbReference type="PANTHER" id="PTHR47995:SF18">
    <property type="entry name" value="TRANSCRIPTION FACTOR MYB65"/>
    <property type="match status" value="1"/>
</dbReference>
<evidence type="ECO:0000256" key="4">
    <source>
        <dbReference type="ARBA" id="ARBA00023125"/>
    </source>
</evidence>
<evidence type="ECO:0000256" key="2">
    <source>
        <dbReference type="ARBA" id="ARBA00022737"/>
    </source>
</evidence>
<name>A0ABU6TT52_9FABA</name>
<dbReference type="InterPro" id="IPR009057">
    <property type="entry name" value="Homeodomain-like_sf"/>
</dbReference>
<evidence type="ECO:0000259" key="7">
    <source>
        <dbReference type="PROSITE" id="PS50090"/>
    </source>
</evidence>
<keyword evidence="4" id="KW-0238">DNA-binding</keyword>
<keyword evidence="5" id="KW-0804">Transcription</keyword>
<organism evidence="9 10">
    <name type="scientific">Stylosanthes scabra</name>
    <dbReference type="NCBI Taxonomy" id="79078"/>
    <lineage>
        <taxon>Eukaryota</taxon>
        <taxon>Viridiplantae</taxon>
        <taxon>Streptophyta</taxon>
        <taxon>Embryophyta</taxon>
        <taxon>Tracheophyta</taxon>
        <taxon>Spermatophyta</taxon>
        <taxon>Magnoliopsida</taxon>
        <taxon>eudicotyledons</taxon>
        <taxon>Gunneridae</taxon>
        <taxon>Pentapetalae</taxon>
        <taxon>rosids</taxon>
        <taxon>fabids</taxon>
        <taxon>Fabales</taxon>
        <taxon>Fabaceae</taxon>
        <taxon>Papilionoideae</taxon>
        <taxon>50 kb inversion clade</taxon>
        <taxon>dalbergioids sensu lato</taxon>
        <taxon>Dalbergieae</taxon>
        <taxon>Pterocarpus clade</taxon>
        <taxon>Stylosanthes</taxon>
    </lineage>
</organism>
<proteinExistence type="predicted"/>
<keyword evidence="2" id="KW-0677">Repeat</keyword>
<dbReference type="CDD" id="cd00167">
    <property type="entry name" value="SANT"/>
    <property type="match status" value="2"/>
</dbReference>
<accession>A0ABU6TT52</accession>
<evidence type="ECO:0000256" key="5">
    <source>
        <dbReference type="ARBA" id="ARBA00023163"/>
    </source>
</evidence>
<evidence type="ECO:0000313" key="9">
    <source>
        <dbReference type="EMBL" id="MED6151068.1"/>
    </source>
</evidence>
<evidence type="ECO:0000256" key="3">
    <source>
        <dbReference type="ARBA" id="ARBA00023015"/>
    </source>
</evidence>
<dbReference type="InterPro" id="IPR001005">
    <property type="entry name" value="SANT/Myb"/>
</dbReference>
<keyword evidence="3" id="KW-0805">Transcription regulation</keyword>
<comment type="caution">
    <text evidence="9">The sequence shown here is derived from an EMBL/GenBank/DDBJ whole genome shotgun (WGS) entry which is preliminary data.</text>
</comment>
<dbReference type="PROSITE" id="PS51294">
    <property type="entry name" value="HTH_MYB"/>
    <property type="match status" value="2"/>
</dbReference>
<evidence type="ECO:0000256" key="6">
    <source>
        <dbReference type="ARBA" id="ARBA00023242"/>
    </source>
</evidence>
<evidence type="ECO:0000313" key="10">
    <source>
        <dbReference type="Proteomes" id="UP001341840"/>
    </source>
</evidence>
<dbReference type="PROSITE" id="PS50090">
    <property type="entry name" value="MYB_LIKE"/>
    <property type="match status" value="2"/>
</dbReference>
<feature type="domain" description="HTH myb-type" evidence="8">
    <location>
        <begin position="43"/>
        <end position="95"/>
    </location>
</feature>
<dbReference type="Proteomes" id="UP001341840">
    <property type="component" value="Unassembled WGS sequence"/>
</dbReference>
<feature type="domain" description="HTH myb-type" evidence="8">
    <location>
        <begin position="96"/>
        <end position="150"/>
    </location>
</feature>
<dbReference type="Gene3D" id="1.10.10.60">
    <property type="entry name" value="Homeodomain-like"/>
    <property type="match status" value="2"/>
</dbReference>
<comment type="subcellular location">
    <subcellularLocation>
        <location evidence="1">Nucleus</location>
    </subcellularLocation>
</comment>
<dbReference type="SUPFAM" id="SSF46689">
    <property type="entry name" value="Homeodomain-like"/>
    <property type="match status" value="1"/>
</dbReference>
<keyword evidence="6" id="KW-0539">Nucleus</keyword>
<keyword evidence="10" id="KW-1185">Reference proteome</keyword>
<evidence type="ECO:0000259" key="8">
    <source>
        <dbReference type="PROSITE" id="PS51294"/>
    </source>
</evidence>
<feature type="domain" description="Myb-like" evidence="7">
    <location>
        <begin position="46"/>
        <end position="95"/>
    </location>
</feature>
<dbReference type="PANTHER" id="PTHR47995">
    <property type="entry name" value="TRANSCRIPTION FACTOR MYB33-RELATED"/>
    <property type="match status" value="1"/>
</dbReference>
<dbReference type="InterPro" id="IPR017930">
    <property type="entry name" value="Myb_dom"/>
</dbReference>
<dbReference type="EMBL" id="JASCZI010091717">
    <property type="protein sequence ID" value="MED6151068.1"/>
    <property type="molecule type" value="Genomic_DNA"/>
</dbReference>
<dbReference type="SMART" id="SM00717">
    <property type="entry name" value="SANT"/>
    <property type="match status" value="2"/>
</dbReference>
<evidence type="ECO:0000256" key="1">
    <source>
        <dbReference type="ARBA" id="ARBA00004123"/>
    </source>
</evidence>